<dbReference type="SUPFAM" id="SSF46565">
    <property type="entry name" value="Chaperone J-domain"/>
    <property type="match status" value="1"/>
</dbReference>
<comment type="caution">
    <text evidence="4">The sequence shown here is derived from an EMBL/GenBank/DDBJ whole genome shotgun (WGS) entry which is preliminary data.</text>
</comment>
<feature type="coiled-coil region" evidence="1">
    <location>
        <begin position="242"/>
        <end position="276"/>
    </location>
</feature>
<keyword evidence="5" id="KW-1185">Reference proteome</keyword>
<dbReference type="InterPro" id="IPR001623">
    <property type="entry name" value="DnaJ_domain"/>
</dbReference>
<evidence type="ECO:0000256" key="2">
    <source>
        <dbReference type="SAM" id="Phobius"/>
    </source>
</evidence>
<accession>A0A061J9K0</accession>
<reference evidence="4 5" key="1">
    <citation type="submission" date="2013-07" db="EMBL/GenBank/DDBJ databases">
        <authorList>
            <person name="Stoco P.H."/>
            <person name="Wagner G."/>
            <person name="Gerber A."/>
            <person name="Zaha A."/>
            <person name="Thompson C."/>
            <person name="Bartholomeu D.C."/>
            <person name="Luckemeyer D.D."/>
            <person name="Bahia D."/>
            <person name="Loreto E."/>
            <person name="Prestes E.B."/>
            <person name="Lima F.M."/>
            <person name="Rodrigues-Luiz G."/>
            <person name="Vallejo G.A."/>
            <person name="Filho J.F."/>
            <person name="Monteiro K.M."/>
            <person name="Tyler K.M."/>
            <person name="de Almeida L.G."/>
            <person name="Ortiz M.F."/>
            <person name="Siervo M.A."/>
            <person name="de Moraes M.H."/>
            <person name="Cunha O.L."/>
            <person name="Mendonca-Neto R."/>
            <person name="Silva R."/>
            <person name="Teixeira S.M."/>
            <person name="Murta S.M."/>
            <person name="Sincero T.C."/>
            <person name="Mendes T.A."/>
            <person name="Urmenyi T.P."/>
            <person name="Silva V.G."/>
            <person name="da Rocha W.D."/>
            <person name="Andersson B."/>
            <person name="Romanha A.J."/>
            <person name="Steindel M."/>
            <person name="de Vasconcelos A.T."/>
            <person name="Grisard E.C."/>
        </authorList>
    </citation>
    <scope>NUCLEOTIDE SEQUENCE [LARGE SCALE GENOMIC DNA]</scope>
    <source>
        <strain evidence="4 5">SC58</strain>
    </source>
</reference>
<evidence type="ECO:0000256" key="1">
    <source>
        <dbReference type="SAM" id="Coils"/>
    </source>
</evidence>
<evidence type="ECO:0000313" key="4">
    <source>
        <dbReference type="EMBL" id="ESL12083.1"/>
    </source>
</evidence>
<organism evidence="4 5">
    <name type="scientific">Trypanosoma rangeli SC58</name>
    <dbReference type="NCBI Taxonomy" id="429131"/>
    <lineage>
        <taxon>Eukaryota</taxon>
        <taxon>Discoba</taxon>
        <taxon>Euglenozoa</taxon>
        <taxon>Kinetoplastea</taxon>
        <taxon>Metakinetoplastina</taxon>
        <taxon>Trypanosomatida</taxon>
        <taxon>Trypanosomatidae</taxon>
        <taxon>Trypanosoma</taxon>
        <taxon>Herpetosoma</taxon>
    </lineage>
</organism>
<evidence type="ECO:0000259" key="3">
    <source>
        <dbReference type="PROSITE" id="PS50076"/>
    </source>
</evidence>
<gene>
    <name evidence="4" type="ORF">TRSC58_00155</name>
</gene>
<feature type="domain" description="J" evidence="3">
    <location>
        <begin position="223"/>
        <end position="293"/>
    </location>
</feature>
<dbReference type="AlphaFoldDB" id="A0A061J9K0"/>
<dbReference type="PROSITE" id="PS50076">
    <property type="entry name" value="DNAJ_2"/>
    <property type="match status" value="1"/>
</dbReference>
<feature type="transmembrane region" description="Helical" evidence="2">
    <location>
        <begin position="335"/>
        <end position="355"/>
    </location>
</feature>
<dbReference type="EMBL" id="AUPL01000155">
    <property type="protein sequence ID" value="ESL12083.1"/>
    <property type="molecule type" value="Genomic_DNA"/>
</dbReference>
<dbReference type="InterPro" id="IPR036869">
    <property type="entry name" value="J_dom_sf"/>
</dbReference>
<evidence type="ECO:0000313" key="5">
    <source>
        <dbReference type="Proteomes" id="UP000031737"/>
    </source>
</evidence>
<dbReference type="VEuPathDB" id="TriTrypDB:TRSC58_00155"/>
<feature type="transmembrane region" description="Helical" evidence="2">
    <location>
        <begin position="86"/>
        <end position="104"/>
    </location>
</feature>
<dbReference type="OrthoDB" id="276202at2759"/>
<keyword evidence="1" id="KW-0175">Coiled coil</keyword>
<proteinExistence type="predicted"/>
<sequence length="393" mass="45299">MIPRTAQIRQQQANERRSRLEESAARAAREDMFARHNVMRGVRVGGARLANTNRYTRRDPNRGIITQAEWNELVEQHEDSGFRFRFLFFGLVVFSVALLALAKYDMEFNVEPPQIESGKGFGEVASDKGTGTNLGDLEKYYETLGVKGRLQSSDTKARVGGDEHDADKERRRENFRVRKEIRQAYKKHQQQRGQLVHCGRRCEAQSKQVELAYNRLASQVDRELYGVLVDAKDTKSKRSLDAADLKKAYEVKKKELEENEKDEEDREMALEELKDAYDILVNPEARSYYLLYGMKPPEHMRHMSARSGGWGQEMSLGVYKNRFILAWLDFLHDYIGLWGETLVLIAALAFLLSRVPMALKQSQRLLDDLDWEASVEETVQGKSKKDENSELRA</sequence>
<dbReference type="Proteomes" id="UP000031737">
    <property type="component" value="Unassembled WGS sequence"/>
</dbReference>
<keyword evidence="2" id="KW-0812">Transmembrane</keyword>
<keyword evidence="2" id="KW-1133">Transmembrane helix</keyword>
<protein>
    <recommendedName>
        <fullName evidence="3">J domain-containing protein</fullName>
    </recommendedName>
</protein>
<name>A0A061J9K0_TRYRA</name>
<keyword evidence="2" id="KW-0472">Membrane</keyword>